<dbReference type="InterPro" id="IPR009597">
    <property type="entry name" value="DUF1206"/>
</dbReference>
<dbReference type="OrthoDB" id="5702018at2"/>
<reference evidence="3 4" key="1">
    <citation type="submission" date="2015-03" db="EMBL/GenBank/DDBJ databases">
        <authorList>
            <person name="Hassan Y.I."/>
            <person name="Lepp D."/>
            <person name="Zhou T."/>
        </authorList>
    </citation>
    <scope>NUCLEOTIDE SEQUENCE [LARGE SCALE GENOMIC DNA]</scope>
    <source>
        <strain evidence="3 4">GH2-10</strain>
    </source>
</reference>
<dbReference type="EMBL" id="LAJG01000022">
    <property type="protein sequence ID" value="KKB78222.1"/>
    <property type="molecule type" value="Genomic_DNA"/>
</dbReference>
<keyword evidence="1" id="KW-1133">Transmembrane helix</keyword>
<dbReference type="PATRIC" id="fig|361041.3.peg.1609"/>
<evidence type="ECO:0000256" key="1">
    <source>
        <dbReference type="SAM" id="Phobius"/>
    </source>
</evidence>
<keyword evidence="1" id="KW-0812">Transmembrane</keyword>
<evidence type="ECO:0000313" key="4">
    <source>
        <dbReference type="Proteomes" id="UP000033514"/>
    </source>
</evidence>
<gene>
    <name evidence="3" type="ORF">VW35_11210</name>
</gene>
<dbReference type="STRING" id="361041.VW35_11210"/>
<feature type="domain" description="DUF1206" evidence="2">
    <location>
        <begin position="186"/>
        <end position="255"/>
    </location>
</feature>
<feature type="domain" description="DUF1206" evidence="2">
    <location>
        <begin position="12"/>
        <end position="77"/>
    </location>
</feature>
<feature type="transmembrane region" description="Helical" evidence="1">
    <location>
        <begin position="229"/>
        <end position="250"/>
    </location>
</feature>
<organism evidence="3 4">
    <name type="scientific">Devosia soli</name>
    <dbReference type="NCBI Taxonomy" id="361041"/>
    <lineage>
        <taxon>Bacteria</taxon>
        <taxon>Pseudomonadati</taxon>
        <taxon>Pseudomonadota</taxon>
        <taxon>Alphaproteobacteria</taxon>
        <taxon>Hyphomicrobiales</taxon>
        <taxon>Devosiaceae</taxon>
        <taxon>Devosia</taxon>
    </lineage>
</organism>
<keyword evidence="1" id="KW-0472">Membrane</keyword>
<dbReference type="Pfam" id="PF06724">
    <property type="entry name" value="DUF1206"/>
    <property type="match status" value="3"/>
</dbReference>
<dbReference type="Proteomes" id="UP000033514">
    <property type="component" value="Unassembled WGS sequence"/>
</dbReference>
<evidence type="ECO:0000313" key="3">
    <source>
        <dbReference type="EMBL" id="KKB78222.1"/>
    </source>
</evidence>
<accession>A0A0F5L9D5</accession>
<feature type="transmembrane region" description="Helical" evidence="1">
    <location>
        <begin position="53"/>
        <end position="74"/>
    </location>
</feature>
<feature type="transmembrane region" description="Helical" evidence="1">
    <location>
        <begin position="95"/>
        <end position="115"/>
    </location>
</feature>
<sequence length="274" mass="28861">MPDQKFETLARFGYGARGVVYGLLGILTLASAFWGGGSEDTNSALSSLLGLPFGRIVLGLIAIGLLGYVLWKLAQGFLNADHEDDSPKGLMARSGNLISAGANIFLLLTAARLAWQGGGSSGGGNGEENASAWLMQQPFGPFLLGIAGAGIVAAGMVQIWYGASGKFQHRLSLPAHNDFLVQVSRFGLIARGLVIAVIGGFVVYAAFTVSPEQAGGIREALDYFHQLPFGNWLYAIMALGLIAFGIYGIIQARYRHIDAPNMPSAPRGLHVPVG</sequence>
<feature type="transmembrane region" description="Helical" evidence="1">
    <location>
        <begin position="142"/>
        <end position="163"/>
    </location>
</feature>
<feature type="transmembrane region" description="Helical" evidence="1">
    <location>
        <begin position="188"/>
        <end position="209"/>
    </location>
</feature>
<feature type="transmembrane region" description="Helical" evidence="1">
    <location>
        <begin position="12"/>
        <end position="33"/>
    </location>
</feature>
<dbReference type="RefSeq" id="WP_046143157.1">
    <property type="nucleotide sequence ID" value="NZ_LAJG01000022.1"/>
</dbReference>
<feature type="domain" description="DUF1206" evidence="2">
    <location>
        <begin position="95"/>
        <end position="163"/>
    </location>
</feature>
<keyword evidence="4" id="KW-1185">Reference proteome</keyword>
<name>A0A0F5L9D5_9HYPH</name>
<protein>
    <recommendedName>
        <fullName evidence="2">DUF1206 domain-containing protein</fullName>
    </recommendedName>
</protein>
<proteinExistence type="predicted"/>
<dbReference type="AlphaFoldDB" id="A0A0F5L9D5"/>
<comment type="caution">
    <text evidence="3">The sequence shown here is derived from an EMBL/GenBank/DDBJ whole genome shotgun (WGS) entry which is preliminary data.</text>
</comment>
<evidence type="ECO:0000259" key="2">
    <source>
        <dbReference type="Pfam" id="PF06724"/>
    </source>
</evidence>